<organism evidence="1 2">
    <name type="scientific">Uabimicrobium amorphum</name>
    <dbReference type="NCBI Taxonomy" id="2596890"/>
    <lineage>
        <taxon>Bacteria</taxon>
        <taxon>Pseudomonadati</taxon>
        <taxon>Planctomycetota</taxon>
        <taxon>Candidatus Uabimicrobiia</taxon>
        <taxon>Candidatus Uabimicrobiales</taxon>
        <taxon>Candidatus Uabimicrobiaceae</taxon>
        <taxon>Candidatus Uabimicrobium</taxon>
    </lineage>
</organism>
<dbReference type="AlphaFoldDB" id="A0A5S9F430"/>
<reference evidence="1 2" key="1">
    <citation type="submission" date="2019-08" db="EMBL/GenBank/DDBJ databases">
        <title>Complete genome sequence of Candidatus Uab amorphum.</title>
        <authorList>
            <person name="Shiratori T."/>
            <person name="Suzuki S."/>
            <person name="Kakizawa Y."/>
            <person name="Ishida K."/>
        </authorList>
    </citation>
    <scope>NUCLEOTIDE SEQUENCE [LARGE SCALE GENOMIC DNA]</scope>
    <source>
        <strain evidence="1 2">SRT547</strain>
    </source>
</reference>
<dbReference type="EMBL" id="AP019860">
    <property type="protein sequence ID" value="BBM85326.1"/>
    <property type="molecule type" value="Genomic_DNA"/>
</dbReference>
<proteinExistence type="predicted"/>
<dbReference type="Proteomes" id="UP000326354">
    <property type="component" value="Chromosome"/>
</dbReference>
<evidence type="ECO:0000313" key="2">
    <source>
        <dbReference type="Proteomes" id="UP000326354"/>
    </source>
</evidence>
<protein>
    <submittedName>
        <fullName evidence="1">Uncharacterized protein</fullName>
    </submittedName>
</protein>
<gene>
    <name evidence="1" type="ORF">UABAM_03692</name>
</gene>
<evidence type="ECO:0000313" key="1">
    <source>
        <dbReference type="EMBL" id="BBM85326.1"/>
    </source>
</evidence>
<dbReference type="Gene3D" id="3.40.30.10">
    <property type="entry name" value="Glutaredoxin"/>
    <property type="match status" value="1"/>
</dbReference>
<dbReference type="KEGG" id="uam:UABAM_03692"/>
<name>A0A5S9F430_UABAM</name>
<keyword evidence="2" id="KW-1185">Reference proteome</keyword>
<sequence>MPHLNKLHKKYGKQGLSVIASTGEKLSTVQNFSAHHTNIDYKVYTQSSRYGFPRGRGIPQVHIIAADGSIAWSGHPSGVNDKRIEELLRDRAKFFYEKFNGSSKSAVNNILKKKYGKAYKYAQKNAEKIDSAKSMVSYLDKIAERQIQHAKKLLRDREVFQAYTLSSQIKKEWSGTDFEKQAKEIQKESKSSKNKKEYSAAKQLERMVAKLPNKSKDKARLALVLKKFMKKYSGTKAAQNAAGWVKTLESSWP</sequence>
<accession>A0A5S9F430</accession>